<dbReference type="RefSeq" id="WP_219779579.1">
    <property type="nucleotide sequence ID" value="NZ_JAHXPT010000007.1"/>
</dbReference>
<keyword evidence="1" id="KW-1133">Transmembrane helix</keyword>
<evidence type="ECO:0000256" key="1">
    <source>
        <dbReference type="SAM" id="Phobius"/>
    </source>
</evidence>
<reference evidence="2 3" key="1">
    <citation type="submission" date="2021-07" db="EMBL/GenBank/DDBJ databases">
        <title>Clostridium weizhouense sp. nov., an anaerobic bacterium isolated from activated sludge of Petroleum wastewater.</title>
        <authorList>
            <person name="Li Q."/>
        </authorList>
    </citation>
    <scope>NUCLEOTIDE SEQUENCE [LARGE SCALE GENOMIC DNA]</scope>
    <source>
        <strain evidence="2 3">YB-6</strain>
    </source>
</reference>
<feature type="transmembrane region" description="Helical" evidence="1">
    <location>
        <begin position="12"/>
        <end position="28"/>
    </location>
</feature>
<accession>A0ABS7API5</accession>
<sequence length="162" mass="18825">MHREVVVRKKAPVIATLILVITIMLYLYQGISNLQINNIIIIKAINSLIIMLTVSIVFLQLARCKIAYKYSIIANKLIINKIISNQEKNLESISLSEIVYIGKKYYIPKEYVAKNKGNYFCEVINTKSYCCIYKKQDQYYKFSFNPSDKLIQRLNTNNKIKA</sequence>
<gene>
    <name evidence="2" type="ORF">KYD98_09550</name>
</gene>
<evidence type="ECO:0000313" key="3">
    <source>
        <dbReference type="Proteomes" id="UP001519921"/>
    </source>
</evidence>
<dbReference type="EMBL" id="JAHXPT010000007">
    <property type="protein sequence ID" value="MBW6410336.1"/>
    <property type="molecule type" value="Genomic_DNA"/>
</dbReference>
<keyword evidence="1" id="KW-0472">Membrane</keyword>
<evidence type="ECO:0000313" key="2">
    <source>
        <dbReference type="EMBL" id="MBW6410336.1"/>
    </source>
</evidence>
<name>A0ABS7API5_9CLOT</name>
<protein>
    <submittedName>
        <fullName evidence="2">Uncharacterized protein</fullName>
    </submittedName>
</protein>
<proteinExistence type="predicted"/>
<feature type="transmembrane region" description="Helical" evidence="1">
    <location>
        <begin position="40"/>
        <end position="62"/>
    </location>
</feature>
<organism evidence="2 3">
    <name type="scientific">Clostridium weizhouense</name>
    <dbReference type="NCBI Taxonomy" id="2859781"/>
    <lineage>
        <taxon>Bacteria</taxon>
        <taxon>Bacillati</taxon>
        <taxon>Bacillota</taxon>
        <taxon>Clostridia</taxon>
        <taxon>Eubacteriales</taxon>
        <taxon>Clostridiaceae</taxon>
        <taxon>Clostridium</taxon>
    </lineage>
</organism>
<keyword evidence="3" id="KW-1185">Reference proteome</keyword>
<comment type="caution">
    <text evidence="2">The sequence shown here is derived from an EMBL/GenBank/DDBJ whole genome shotgun (WGS) entry which is preliminary data.</text>
</comment>
<keyword evidence="1" id="KW-0812">Transmembrane</keyword>
<dbReference type="Proteomes" id="UP001519921">
    <property type="component" value="Unassembled WGS sequence"/>
</dbReference>